<proteinExistence type="predicted"/>
<sequence>MTSRVSRNLVGKLKVDSTSSSSIGDEDNSLDRRSSSYGNRGQSVDSPQAYHTSTLPKEKPGRRASTTGHITRSLMNNYSGLDPVRLELMRLENEIREKLCPSERCTKTIRVTIVRDLTQASSSGEYMVTLRPVLKETMLVESLVCPE</sequence>
<evidence type="ECO:0000256" key="1">
    <source>
        <dbReference type="SAM" id="MobiDB-lite"/>
    </source>
</evidence>
<dbReference type="EMBL" id="ABEU02000018">
    <property type="status" value="NOT_ANNOTATED_CDS"/>
    <property type="molecule type" value="Genomic_DNA"/>
</dbReference>
<dbReference type="Gramene" id="Pp3c18_2960V3.2">
    <property type="protein sequence ID" value="Pp3c18_2960V3.2"/>
    <property type="gene ID" value="Pp3c18_2960"/>
</dbReference>
<dbReference type="AlphaFoldDB" id="A0A7I4BK60"/>
<dbReference type="InParanoid" id="A0A7I4BK60"/>
<evidence type="ECO:0000313" key="3">
    <source>
        <dbReference type="Proteomes" id="UP000006727"/>
    </source>
</evidence>
<accession>A0A7I4BK60</accession>
<reference evidence="2 3" key="1">
    <citation type="journal article" date="2008" name="Science">
        <title>The Physcomitrella genome reveals evolutionary insights into the conquest of land by plants.</title>
        <authorList>
            <person name="Rensing S."/>
            <person name="Lang D."/>
            <person name="Zimmer A."/>
            <person name="Terry A."/>
            <person name="Salamov A."/>
            <person name="Shapiro H."/>
            <person name="Nishiyama T."/>
            <person name="Perroud P.-F."/>
            <person name="Lindquist E."/>
            <person name="Kamisugi Y."/>
            <person name="Tanahashi T."/>
            <person name="Sakakibara K."/>
            <person name="Fujita T."/>
            <person name="Oishi K."/>
            <person name="Shin-I T."/>
            <person name="Kuroki Y."/>
            <person name="Toyoda A."/>
            <person name="Suzuki Y."/>
            <person name="Hashimoto A."/>
            <person name="Yamaguchi K."/>
            <person name="Sugano A."/>
            <person name="Kohara Y."/>
            <person name="Fujiyama A."/>
            <person name="Anterola A."/>
            <person name="Aoki S."/>
            <person name="Ashton N."/>
            <person name="Barbazuk W.B."/>
            <person name="Barker E."/>
            <person name="Bennetzen J."/>
            <person name="Bezanilla M."/>
            <person name="Blankenship R."/>
            <person name="Cho S.H."/>
            <person name="Dutcher S."/>
            <person name="Estelle M."/>
            <person name="Fawcett J.A."/>
            <person name="Gundlach H."/>
            <person name="Hanada K."/>
            <person name="Heyl A."/>
            <person name="Hicks K.A."/>
            <person name="Hugh J."/>
            <person name="Lohr M."/>
            <person name="Mayer K."/>
            <person name="Melkozernov A."/>
            <person name="Murata T."/>
            <person name="Nelson D."/>
            <person name="Pils B."/>
            <person name="Prigge M."/>
            <person name="Reiss B."/>
            <person name="Renner T."/>
            <person name="Rombauts S."/>
            <person name="Rushton P."/>
            <person name="Sanderfoot A."/>
            <person name="Schween G."/>
            <person name="Shiu S.-H."/>
            <person name="Stueber K."/>
            <person name="Theodoulou F.L."/>
            <person name="Tu H."/>
            <person name="Van de Peer Y."/>
            <person name="Verrier P.J."/>
            <person name="Waters E."/>
            <person name="Wood A."/>
            <person name="Yang L."/>
            <person name="Cove D."/>
            <person name="Cuming A."/>
            <person name="Hasebe M."/>
            <person name="Lucas S."/>
            <person name="Mishler D.B."/>
            <person name="Reski R."/>
            <person name="Grigoriev I."/>
            <person name="Quatrano R.S."/>
            <person name="Boore J.L."/>
        </authorList>
    </citation>
    <scope>NUCLEOTIDE SEQUENCE [LARGE SCALE GENOMIC DNA]</scope>
    <source>
        <strain evidence="2 3">cv. Gransden 2004</strain>
    </source>
</reference>
<name>A0A7I4BK60_PHYPA</name>
<keyword evidence="3" id="KW-1185">Reference proteome</keyword>
<reference evidence="2" key="3">
    <citation type="submission" date="2020-12" db="UniProtKB">
        <authorList>
            <consortium name="EnsemblPlants"/>
        </authorList>
    </citation>
    <scope>IDENTIFICATION</scope>
</reference>
<evidence type="ECO:0000313" key="2">
    <source>
        <dbReference type="EnsemblPlants" id="Pp3c18_2960V3.2"/>
    </source>
</evidence>
<dbReference type="EnsemblPlants" id="Pp3c18_2960V3.2">
    <property type="protein sequence ID" value="Pp3c18_2960V3.2"/>
    <property type="gene ID" value="Pp3c18_2960"/>
</dbReference>
<organism evidence="2 3">
    <name type="scientific">Physcomitrium patens</name>
    <name type="common">Spreading-leaved earth moss</name>
    <name type="synonym">Physcomitrella patens</name>
    <dbReference type="NCBI Taxonomy" id="3218"/>
    <lineage>
        <taxon>Eukaryota</taxon>
        <taxon>Viridiplantae</taxon>
        <taxon>Streptophyta</taxon>
        <taxon>Embryophyta</taxon>
        <taxon>Bryophyta</taxon>
        <taxon>Bryophytina</taxon>
        <taxon>Bryopsida</taxon>
        <taxon>Funariidae</taxon>
        <taxon>Funariales</taxon>
        <taxon>Funariaceae</taxon>
        <taxon>Physcomitrium</taxon>
    </lineage>
</organism>
<dbReference type="Proteomes" id="UP000006727">
    <property type="component" value="Chromosome 18"/>
</dbReference>
<feature type="region of interest" description="Disordered" evidence="1">
    <location>
        <begin position="1"/>
        <end position="74"/>
    </location>
</feature>
<feature type="compositionally biased region" description="Polar residues" evidence="1">
    <location>
        <begin position="64"/>
        <end position="74"/>
    </location>
</feature>
<protein>
    <submittedName>
        <fullName evidence="2">Uncharacterized protein</fullName>
    </submittedName>
</protein>
<reference evidence="2 3" key="2">
    <citation type="journal article" date="2018" name="Plant J.">
        <title>The Physcomitrella patens chromosome-scale assembly reveals moss genome structure and evolution.</title>
        <authorList>
            <person name="Lang D."/>
            <person name="Ullrich K.K."/>
            <person name="Murat F."/>
            <person name="Fuchs J."/>
            <person name="Jenkins J."/>
            <person name="Haas F.B."/>
            <person name="Piednoel M."/>
            <person name="Gundlach H."/>
            <person name="Van Bel M."/>
            <person name="Meyberg R."/>
            <person name="Vives C."/>
            <person name="Morata J."/>
            <person name="Symeonidi A."/>
            <person name="Hiss M."/>
            <person name="Muchero W."/>
            <person name="Kamisugi Y."/>
            <person name="Saleh O."/>
            <person name="Blanc G."/>
            <person name="Decker E.L."/>
            <person name="van Gessel N."/>
            <person name="Grimwood J."/>
            <person name="Hayes R.D."/>
            <person name="Graham S.W."/>
            <person name="Gunter L.E."/>
            <person name="McDaniel S.F."/>
            <person name="Hoernstein S.N.W."/>
            <person name="Larsson A."/>
            <person name="Li F.W."/>
            <person name="Perroud P.F."/>
            <person name="Phillips J."/>
            <person name="Ranjan P."/>
            <person name="Rokshar D.S."/>
            <person name="Rothfels C.J."/>
            <person name="Schneider L."/>
            <person name="Shu S."/>
            <person name="Stevenson D.W."/>
            <person name="Thummler F."/>
            <person name="Tillich M."/>
            <person name="Villarreal Aguilar J.C."/>
            <person name="Widiez T."/>
            <person name="Wong G.K."/>
            <person name="Wymore A."/>
            <person name="Zhang Y."/>
            <person name="Zimmer A.D."/>
            <person name="Quatrano R.S."/>
            <person name="Mayer K.F.X."/>
            <person name="Goodstein D."/>
            <person name="Casacuberta J.M."/>
            <person name="Vandepoele K."/>
            <person name="Reski R."/>
            <person name="Cuming A.C."/>
            <person name="Tuskan G.A."/>
            <person name="Maumus F."/>
            <person name="Salse J."/>
            <person name="Schmutz J."/>
            <person name="Rensing S.A."/>
        </authorList>
    </citation>
    <scope>NUCLEOTIDE SEQUENCE [LARGE SCALE GENOMIC DNA]</scope>
    <source>
        <strain evidence="2 3">cv. Gransden 2004</strain>
    </source>
</reference>
<feature type="compositionally biased region" description="Polar residues" evidence="1">
    <location>
        <begin position="35"/>
        <end position="55"/>
    </location>
</feature>